<protein>
    <submittedName>
        <fullName evidence="1">S1-C subfamily serine protease</fullName>
    </submittedName>
</protein>
<dbReference type="GO" id="GO:0008233">
    <property type="term" value="F:peptidase activity"/>
    <property type="evidence" value="ECO:0007669"/>
    <property type="project" value="UniProtKB-KW"/>
</dbReference>
<proteinExistence type="predicted"/>
<name>A0A7W7ILS8_9CAUL</name>
<dbReference type="EMBL" id="JACHKY010000001">
    <property type="protein sequence ID" value="MBB4796702.1"/>
    <property type="molecule type" value="Genomic_DNA"/>
</dbReference>
<gene>
    <name evidence="1" type="ORF">HNP32_000416</name>
</gene>
<keyword evidence="1" id="KW-0378">Hydrolase</keyword>
<comment type="caution">
    <text evidence="1">The sequence shown here is derived from an EMBL/GenBank/DDBJ whole genome shotgun (WGS) entry which is preliminary data.</text>
</comment>
<dbReference type="GO" id="GO:0006508">
    <property type="term" value="P:proteolysis"/>
    <property type="evidence" value="ECO:0007669"/>
    <property type="project" value="UniProtKB-KW"/>
</dbReference>
<evidence type="ECO:0000313" key="1">
    <source>
        <dbReference type="EMBL" id="MBB4796702.1"/>
    </source>
</evidence>
<reference evidence="1 2" key="1">
    <citation type="submission" date="2020-08" db="EMBL/GenBank/DDBJ databases">
        <title>Functional genomics of gut bacteria from endangered species of beetles.</title>
        <authorList>
            <person name="Carlos-Shanley C."/>
        </authorList>
    </citation>
    <scope>NUCLEOTIDE SEQUENCE [LARGE SCALE GENOMIC DNA]</scope>
    <source>
        <strain evidence="1 2">S00123</strain>
    </source>
</reference>
<accession>A0A7W7ILS8</accession>
<sequence>MRFPHLPDWTIYAAVIGALLIVSLGRREKADAPHAPEDDEAHGALLGPVTPFDPSVTVFAPDAPFQPSSGTAFSIAGDGRWVTARHVVEGCRRPALVIGGGRALAADVRLAERADVALLLTEGGPPALPVAAQAPLHKGQRAFHPGFPQGHPGEVASRLLGRETLKVRGRGERDEPVLAWAESGRTKGLKGTLSGLSGAPVLDGRGRVLGVTIAEAPRRGLIYTTAPDTFVPAIRGEQRADEKALGEAVNTANYGQVADRLRRDLRVAQVVCLTA</sequence>
<dbReference type="Gene3D" id="2.40.10.120">
    <property type="match status" value="1"/>
</dbReference>
<dbReference type="SUPFAM" id="SSF50494">
    <property type="entry name" value="Trypsin-like serine proteases"/>
    <property type="match status" value="1"/>
</dbReference>
<keyword evidence="1" id="KW-0645">Protease</keyword>
<dbReference type="Proteomes" id="UP000539957">
    <property type="component" value="Unassembled WGS sequence"/>
</dbReference>
<keyword evidence="2" id="KW-1185">Reference proteome</keyword>
<dbReference type="AlphaFoldDB" id="A0A7W7ILS8"/>
<dbReference type="Pfam" id="PF13365">
    <property type="entry name" value="Trypsin_2"/>
    <property type="match status" value="1"/>
</dbReference>
<dbReference type="RefSeq" id="WP_184266519.1">
    <property type="nucleotide sequence ID" value="NZ_JACHKY010000001.1"/>
</dbReference>
<dbReference type="InterPro" id="IPR009003">
    <property type="entry name" value="Peptidase_S1_PA"/>
</dbReference>
<evidence type="ECO:0000313" key="2">
    <source>
        <dbReference type="Proteomes" id="UP000539957"/>
    </source>
</evidence>
<organism evidence="1 2">
    <name type="scientific">Brevundimonas bullata</name>
    <dbReference type="NCBI Taxonomy" id="13160"/>
    <lineage>
        <taxon>Bacteria</taxon>
        <taxon>Pseudomonadati</taxon>
        <taxon>Pseudomonadota</taxon>
        <taxon>Alphaproteobacteria</taxon>
        <taxon>Caulobacterales</taxon>
        <taxon>Caulobacteraceae</taxon>
        <taxon>Brevundimonas</taxon>
    </lineage>
</organism>